<organism evidence="2 3">
    <name type="scientific">Legionella hackeliae</name>
    <dbReference type="NCBI Taxonomy" id="449"/>
    <lineage>
        <taxon>Bacteria</taxon>
        <taxon>Pseudomonadati</taxon>
        <taxon>Pseudomonadota</taxon>
        <taxon>Gammaproteobacteria</taxon>
        <taxon>Legionellales</taxon>
        <taxon>Legionellaceae</taxon>
        <taxon>Legionella</taxon>
    </lineage>
</organism>
<dbReference type="RefSeq" id="WP_058393145.1">
    <property type="nucleotide sequence ID" value="NZ_LN681225.1"/>
</dbReference>
<evidence type="ECO:0008006" key="4">
    <source>
        <dbReference type="Google" id="ProtNLM"/>
    </source>
</evidence>
<dbReference type="PATRIC" id="fig|449.7.peg.793"/>
<reference evidence="3" key="1">
    <citation type="submission" date="2014-09" db="EMBL/GenBank/DDBJ databases">
        <authorList>
            <person name="Gomez-Valero L."/>
        </authorList>
    </citation>
    <scope>NUCLEOTIDE SEQUENCE [LARGE SCALE GENOMIC DNA]</scope>
    <source>
        <strain evidence="3">ATCC35250</strain>
    </source>
</reference>
<evidence type="ECO:0000313" key="2">
    <source>
        <dbReference type="EMBL" id="CEK10613.1"/>
    </source>
</evidence>
<keyword evidence="1" id="KW-1133">Transmembrane helix</keyword>
<accession>A0A0A8UPH3</accession>
<dbReference type="STRING" id="449.LHA_1573"/>
<proteinExistence type="predicted"/>
<dbReference type="HOGENOM" id="CLU_253289_0_0_6"/>
<sequence length="1417" mass="162081">MPTFWAMMGEVMGRRVKQKNYTTFEESALKKILSHFKPLILELHTTLTQKDSQIPESSCETFTRNQFEAFKQAIALFEEAGPLFSKGSQPNLLTLAIKHGSKVSQIGNIKKALSSPRYAIYHLWKEEFPKLYSQIQHEKASNKGEHFRQKLKDEIERKLPELNAAIPGGNFESYFKEIENFIEQYTITSKGLAKRVFDNDKEIILQEGLRPENIVSDFRVSILGDNLTLEFRVVHPASYELAVEIFLLCEQFPREFEDLVSFLNPSALDNLKISHKKDSGGRDYIYDIGNGPIDTEQFYNESVNLLPSILSSRLASYFKTYADTLHVKSERAKMQLVSQFIKAENEFLKGKVDSTLLSLSELDSTKDILEKDALPRLKEISILEHKERRLLALIEELKERNYKSLPFGTLLESHPSLLSQCKKESNLTNANYLKKPLKEKLLIEGDRLFNILEVQDNLAKNMETQQSIILENLQQLKQTKEALIQQHHLDRNNNIEQVIEEIKKDCDGIDELIMSVEELHSAELLRGQLEKLKFVQQKLSVSENTLDALQSEFSQLDLAEEKIKSLYRGNQERAVAVANSVKHAQYRVADAIQKASSGLEVAIFAEKMQAANPQERQLLLKAKEASLEEKRKDQSKIEEVLALLEKTRREQRSVNSSGESLLDLDKRKHFDSIVEIQKKIAEQKDLLLKFRPMKSEEFDTMFSEHQLKSDPAIIDLWIKSVIFNEDKLVEKESIFASKIDECLVKHNALTAAHKVLDTKKFFNKSYVEQIEKLKELESLKEKYGSLSAMGVLFLLLGEVSVVESQKQFTCEPQVLIPQIKRQLISTTQELNAFSEIQKNIGVFKECKTQLIQLSQSVTQIVTVRSALEQRAQEEHELDKKIEAEKNKLQDIKTLETEIDVLYRINALFDDNKKLNDFLTSDAQALDSKSAEGEERLGVLSDNLSELKELVLSLSQNDIYLATVAIISSLLKRNIQQVAQIKAQIVTKKIDAIFQPSTSSEPIAHELLLLCQQFKQLILLKDSVPANLQKLKSLFVANGDKEHENLEVESLLIRTFTEKEARFLDKVNALLSSYKAEIINHTEKLKLTKKEQADHSNPQHLLSEAAEYIAHNKITDLSVVRKELEMLRSEPVLCTLAQVEHEIQSFEKQFKESQIQWFRYELANKFRDECINYIKKRAEKYHLKDSFNSDDALNREQFLEEIARRLTESTSSGNYQPVLDYISSERGKFFGVTMLPIINRLLVDIKAFHKTTNPAYTEVDNIHQKALSVLTNAQGEFKKSITTVYFQIEQLEAHGNKIGGHDGDIATKLAAQLRENVDLFVIRHGEEKLDEMAFKEFKDDFTELLHSQDDTMSRHRSFWKPFLLNILAAVFTAGIAVGVKLIGSKLLTGHASFFGEPKRFKHLGNLDEALSKVTAPAA</sequence>
<feature type="transmembrane region" description="Helical" evidence="1">
    <location>
        <begin position="1361"/>
        <end position="1381"/>
    </location>
</feature>
<keyword evidence="1" id="KW-0472">Membrane</keyword>
<keyword evidence="1" id="KW-0812">Transmembrane</keyword>
<dbReference type="Proteomes" id="UP000032803">
    <property type="component" value="Chromosome I"/>
</dbReference>
<dbReference type="KEGG" id="lha:LHA_1573"/>
<gene>
    <name evidence="2" type="ORF">LHA_1573</name>
</gene>
<evidence type="ECO:0000256" key="1">
    <source>
        <dbReference type="SAM" id="Phobius"/>
    </source>
</evidence>
<dbReference type="OrthoDB" id="5637444at2"/>
<keyword evidence="3" id="KW-1185">Reference proteome</keyword>
<protein>
    <recommendedName>
        <fullName evidence="4">Ankyrin repeat protein</fullName>
    </recommendedName>
</protein>
<evidence type="ECO:0000313" key="3">
    <source>
        <dbReference type="Proteomes" id="UP000032803"/>
    </source>
</evidence>
<name>A0A0A8UPH3_LEGHA</name>
<dbReference type="EMBL" id="LN681225">
    <property type="protein sequence ID" value="CEK10613.1"/>
    <property type="molecule type" value="Genomic_DNA"/>
</dbReference>